<protein>
    <submittedName>
        <fullName evidence="2">Uncharacterized protein</fullName>
    </submittedName>
</protein>
<dbReference type="Proteomes" id="UP000053144">
    <property type="component" value="Unassembled WGS sequence"/>
</dbReference>
<proteinExistence type="predicted"/>
<evidence type="ECO:0000256" key="1">
    <source>
        <dbReference type="SAM" id="Phobius"/>
    </source>
</evidence>
<sequence length="135" mass="15478">MGDSLGLQRISISVNGYGHPFVLQRMLISVNGYQHPLMGKRIWTCVSPSTDVDIRLTDLYIPFTCYKLLPYVPIYLARNVAAVVAHLPRRPNRRRRRELPIHLWVTLLFAFGTTTIDTSFFIRNTNRELAVALPP</sequence>
<keyword evidence="1" id="KW-0472">Membrane</keyword>
<feature type="transmembrane region" description="Helical" evidence="1">
    <location>
        <begin position="99"/>
        <end position="122"/>
    </location>
</feature>
<organism evidence="2 3">
    <name type="scientific">Phaseolus angularis</name>
    <name type="common">Azuki bean</name>
    <name type="synonym">Vigna angularis</name>
    <dbReference type="NCBI Taxonomy" id="3914"/>
    <lineage>
        <taxon>Eukaryota</taxon>
        <taxon>Viridiplantae</taxon>
        <taxon>Streptophyta</taxon>
        <taxon>Embryophyta</taxon>
        <taxon>Tracheophyta</taxon>
        <taxon>Spermatophyta</taxon>
        <taxon>Magnoliopsida</taxon>
        <taxon>eudicotyledons</taxon>
        <taxon>Gunneridae</taxon>
        <taxon>Pentapetalae</taxon>
        <taxon>rosids</taxon>
        <taxon>fabids</taxon>
        <taxon>Fabales</taxon>
        <taxon>Fabaceae</taxon>
        <taxon>Papilionoideae</taxon>
        <taxon>50 kb inversion clade</taxon>
        <taxon>NPAAA clade</taxon>
        <taxon>indigoferoid/millettioid clade</taxon>
        <taxon>Phaseoleae</taxon>
        <taxon>Vigna</taxon>
    </lineage>
</organism>
<dbReference type="EMBL" id="KQ258321">
    <property type="protein sequence ID" value="KOM26467.1"/>
    <property type="molecule type" value="Genomic_DNA"/>
</dbReference>
<dbReference type="AlphaFoldDB" id="A0A0L9T7B5"/>
<reference evidence="3" key="1">
    <citation type="journal article" date="2015" name="Proc. Natl. Acad. Sci. U.S.A.">
        <title>Genome sequencing of adzuki bean (Vigna angularis) provides insight into high starch and low fat accumulation and domestication.</title>
        <authorList>
            <person name="Yang K."/>
            <person name="Tian Z."/>
            <person name="Chen C."/>
            <person name="Luo L."/>
            <person name="Zhao B."/>
            <person name="Wang Z."/>
            <person name="Yu L."/>
            <person name="Li Y."/>
            <person name="Sun Y."/>
            <person name="Li W."/>
            <person name="Chen Y."/>
            <person name="Li Y."/>
            <person name="Zhang Y."/>
            <person name="Ai D."/>
            <person name="Zhao J."/>
            <person name="Shang C."/>
            <person name="Ma Y."/>
            <person name="Wu B."/>
            <person name="Wang M."/>
            <person name="Gao L."/>
            <person name="Sun D."/>
            <person name="Zhang P."/>
            <person name="Guo F."/>
            <person name="Wang W."/>
            <person name="Li Y."/>
            <person name="Wang J."/>
            <person name="Varshney R.K."/>
            <person name="Wang J."/>
            <person name="Ling H.Q."/>
            <person name="Wan P."/>
        </authorList>
    </citation>
    <scope>NUCLEOTIDE SEQUENCE</scope>
    <source>
        <strain evidence="3">cv. Jingnong 6</strain>
    </source>
</reference>
<name>A0A0L9T7B5_PHAAN</name>
<evidence type="ECO:0000313" key="3">
    <source>
        <dbReference type="Proteomes" id="UP000053144"/>
    </source>
</evidence>
<evidence type="ECO:0000313" key="2">
    <source>
        <dbReference type="EMBL" id="KOM26467.1"/>
    </source>
</evidence>
<gene>
    <name evidence="2" type="ORF">LR48_Vigan272s005500</name>
</gene>
<keyword evidence="1" id="KW-0812">Transmembrane</keyword>
<accession>A0A0L9T7B5</accession>
<dbReference type="Gramene" id="KOM26467">
    <property type="protein sequence ID" value="KOM26467"/>
    <property type="gene ID" value="LR48_Vigan272s005500"/>
</dbReference>
<keyword evidence="1" id="KW-1133">Transmembrane helix</keyword>